<reference evidence="2 3" key="1">
    <citation type="submission" date="2019-02" db="EMBL/GenBank/DDBJ databases">
        <title>Genomic Encyclopedia of Type Strains, Phase IV (KMG-IV): sequencing the most valuable type-strain genomes for metagenomic binning, comparative biology and taxonomic classification.</title>
        <authorList>
            <person name="Goeker M."/>
        </authorList>
    </citation>
    <scope>NUCLEOTIDE SEQUENCE [LARGE SCALE GENOMIC DNA]</scope>
    <source>
        <strain evidence="2 3">DSM 43045</strain>
    </source>
</reference>
<dbReference type="EMBL" id="SGWY01000003">
    <property type="protein sequence ID" value="RZS64083.1"/>
    <property type="molecule type" value="Genomic_DNA"/>
</dbReference>
<sequence>MSGPAPDPCRNRYPEGILHPGSRRYRERMSRHRSSQPLWTAALFVTLAMALGGCVAAPPEPTQPPETTIAPTTAPVVDPGPAPRIDATCDDILDSAALQDFMGLVASPLAVATPADRLTPDRAAGEQLGALACTWTNGLQVDPFTGPDIDGQSVRLSILPEGIDDAIAYVDLYQIADPTYGEHVQGPRCLGPADGMDGGYCELFGVIGQTWVELTVDGIAVQSGTPTIDLLAGFRSVIDPLVARVGTMEPHERWAPSKPSTIGEAACDVLTPTDAIAATTGIPELSVGPHWDGPHVGQYWYATTQTGAQRCSLGMSDSDAAIGQIGILPSGAWAYDRYHDAWIAAGGTPVAVPGVADGDAIARCVDAAAECNIDLRVAGAWIRVTVYPVPELEPEYGPPIAYYESARSSAADIAAIVAAQVTAAA</sequence>
<proteinExistence type="predicted"/>
<gene>
    <name evidence="2" type="ORF">EV187_2458</name>
</gene>
<feature type="region of interest" description="Disordered" evidence="1">
    <location>
        <begin position="1"/>
        <end position="24"/>
    </location>
</feature>
<keyword evidence="3" id="KW-1185">Reference proteome</keyword>
<dbReference type="AlphaFoldDB" id="A0A4Q7MA40"/>
<evidence type="ECO:0008006" key="4">
    <source>
        <dbReference type="Google" id="ProtNLM"/>
    </source>
</evidence>
<protein>
    <recommendedName>
        <fullName evidence="4">DUF3558 domain-containing protein</fullName>
    </recommendedName>
</protein>
<accession>A0A4Q7MA40</accession>
<evidence type="ECO:0000313" key="2">
    <source>
        <dbReference type="EMBL" id="RZS64083.1"/>
    </source>
</evidence>
<evidence type="ECO:0000313" key="3">
    <source>
        <dbReference type="Proteomes" id="UP000293289"/>
    </source>
</evidence>
<dbReference type="Proteomes" id="UP000293289">
    <property type="component" value="Unassembled WGS sequence"/>
</dbReference>
<name>A0A4Q7MA40_9MICO</name>
<organism evidence="2 3">
    <name type="scientific">Agromyces ramosus</name>
    <dbReference type="NCBI Taxonomy" id="33879"/>
    <lineage>
        <taxon>Bacteria</taxon>
        <taxon>Bacillati</taxon>
        <taxon>Actinomycetota</taxon>
        <taxon>Actinomycetes</taxon>
        <taxon>Micrococcales</taxon>
        <taxon>Microbacteriaceae</taxon>
        <taxon>Agromyces</taxon>
    </lineage>
</organism>
<evidence type="ECO:0000256" key="1">
    <source>
        <dbReference type="SAM" id="MobiDB-lite"/>
    </source>
</evidence>
<comment type="caution">
    <text evidence="2">The sequence shown here is derived from an EMBL/GenBank/DDBJ whole genome shotgun (WGS) entry which is preliminary data.</text>
</comment>